<feature type="transmembrane region" description="Helical" evidence="8">
    <location>
        <begin position="273"/>
        <end position="297"/>
    </location>
</feature>
<evidence type="ECO:0000256" key="6">
    <source>
        <dbReference type="ARBA" id="ARBA00022989"/>
    </source>
</evidence>
<dbReference type="AlphaFoldDB" id="A0A4R2RE20"/>
<keyword evidence="10" id="KW-1185">Reference proteome</keyword>
<feature type="transmembrane region" description="Helical" evidence="8">
    <location>
        <begin position="309"/>
        <end position="325"/>
    </location>
</feature>
<comment type="subcellular location">
    <subcellularLocation>
        <location evidence="1">Membrane</location>
        <topology evidence="1">Multi-pass membrane protein</topology>
    </subcellularLocation>
</comment>
<comment type="similarity">
    <text evidence="2">Belongs to the amino acid-polyamine-organocation (APC) superfamily. Spore germination protein (SGP) (TC 2.A.3.9) family.</text>
</comment>
<evidence type="ECO:0000256" key="5">
    <source>
        <dbReference type="ARBA" id="ARBA00022692"/>
    </source>
</evidence>
<dbReference type="OrthoDB" id="1675410at2"/>
<feature type="transmembrane region" description="Helical" evidence="8">
    <location>
        <begin position="222"/>
        <end position="244"/>
    </location>
</feature>
<name>A0A4R2RE20_9FIRM</name>
<keyword evidence="3" id="KW-0813">Transport</keyword>
<dbReference type="Pfam" id="PF03845">
    <property type="entry name" value="Spore_permease"/>
    <property type="match status" value="1"/>
</dbReference>
<protein>
    <submittedName>
        <fullName evidence="9">Spore germination protein (Amino acid permease)</fullName>
    </submittedName>
</protein>
<evidence type="ECO:0000256" key="3">
    <source>
        <dbReference type="ARBA" id="ARBA00022448"/>
    </source>
</evidence>
<evidence type="ECO:0000256" key="1">
    <source>
        <dbReference type="ARBA" id="ARBA00004141"/>
    </source>
</evidence>
<feature type="transmembrane region" description="Helical" evidence="8">
    <location>
        <begin position="43"/>
        <end position="65"/>
    </location>
</feature>
<feature type="transmembrane region" description="Helical" evidence="8">
    <location>
        <begin position="189"/>
        <end position="210"/>
    </location>
</feature>
<keyword evidence="7 8" id="KW-0472">Membrane</keyword>
<dbReference type="PANTHER" id="PTHR34975">
    <property type="entry name" value="SPORE GERMINATION PROTEIN A2"/>
    <property type="match status" value="1"/>
</dbReference>
<evidence type="ECO:0000256" key="8">
    <source>
        <dbReference type="SAM" id="Phobius"/>
    </source>
</evidence>
<organism evidence="9 10">
    <name type="scientific">Heliophilum fasciatum</name>
    <dbReference type="NCBI Taxonomy" id="35700"/>
    <lineage>
        <taxon>Bacteria</taxon>
        <taxon>Bacillati</taxon>
        <taxon>Bacillota</taxon>
        <taxon>Clostridia</taxon>
        <taxon>Eubacteriales</taxon>
        <taxon>Heliobacteriaceae</taxon>
        <taxon>Heliophilum</taxon>
    </lineage>
</organism>
<evidence type="ECO:0000313" key="9">
    <source>
        <dbReference type="EMBL" id="TCP60774.1"/>
    </source>
</evidence>
<feature type="transmembrane region" description="Helical" evidence="8">
    <location>
        <begin position="150"/>
        <end position="169"/>
    </location>
</feature>
<accession>A0A4R2RE20</accession>
<feature type="transmembrane region" description="Helical" evidence="8">
    <location>
        <begin position="120"/>
        <end position="138"/>
    </location>
</feature>
<dbReference type="Proteomes" id="UP000294813">
    <property type="component" value="Unassembled WGS sequence"/>
</dbReference>
<evidence type="ECO:0000256" key="4">
    <source>
        <dbReference type="ARBA" id="ARBA00022544"/>
    </source>
</evidence>
<dbReference type="GO" id="GO:0009847">
    <property type="term" value="P:spore germination"/>
    <property type="evidence" value="ECO:0007669"/>
    <property type="project" value="InterPro"/>
</dbReference>
<keyword evidence="6 8" id="KW-1133">Transmembrane helix</keyword>
<dbReference type="InterPro" id="IPR004761">
    <property type="entry name" value="Spore_GerAB"/>
</dbReference>
<evidence type="ECO:0000256" key="7">
    <source>
        <dbReference type="ARBA" id="ARBA00023136"/>
    </source>
</evidence>
<evidence type="ECO:0000256" key="2">
    <source>
        <dbReference type="ARBA" id="ARBA00007998"/>
    </source>
</evidence>
<dbReference type="EMBL" id="SLXT01000034">
    <property type="protein sequence ID" value="TCP60774.1"/>
    <property type="molecule type" value="Genomic_DNA"/>
</dbReference>
<dbReference type="GO" id="GO:0016020">
    <property type="term" value="C:membrane"/>
    <property type="evidence" value="ECO:0007669"/>
    <property type="project" value="UniProtKB-SubCell"/>
</dbReference>
<evidence type="ECO:0000313" key="10">
    <source>
        <dbReference type="Proteomes" id="UP000294813"/>
    </source>
</evidence>
<keyword evidence="4" id="KW-0309">Germination</keyword>
<comment type="caution">
    <text evidence="9">The sequence shown here is derived from an EMBL/GenBank/DDBJ whole genome shotgun (WGS) entry which is preliminary data.</text>
</comment>
<reference evidence="9 10" key="1">
    <citation type="submission" date="2019-03" db="EMBL/GenBank/DDBJ databases">
        <title>Genomic Encyclopedia of Type Strains, Phase IV (KMG-IV): sequencing the most valuable type-strain genomes for metagenomic binning, comparative biology and taxonomic classification.</title>
        <authorList>
            <person name="Goeker M."/>
        </authorList>
    </citation>
    <scope>NUCLEOTIDE SEQUENCE [LARGE SCALE GENOMIC DNA]</scope>
    <source>
        <strain evidence="9 10">DSM 11170</strain>
    </source>
</reference>
<proteinExistence type="inferred from homology"/>
<feature type="transmembrane region" description="Helical" evidence="8">
    <location>
        <begin position="86"/>
        <end position="108"/>
    </location>
</feature>
<dbReference type="PANTHER" id="PTHR34975:SF2">
    <property type="entry name" value="SPORE GERMINATION PROTEIN A2"/>
    <property type="match status" value="1"/>
</dbReference>
<feature type="transmembrane region" description="Helical" evidence="8">
    <location>
        <begin position="12"/>
        <end position="31"/>
    </location>
</feature>
<feature type="transmembrane region" description="Helical" evidence="8">
    <location>
        <begin position="337"/>
        <end position="358"/>
    </location>
</feature>
<sequence length="396" mass="44163">MIGAKRQGHVGWLPVAIVISAFIHVKAFLVLPRTLCQFAGTAAWLLPLIAAFVNVLVLLALASLLRDYSRRSLPDIAGSLGGKPAQFLFGFFYSGYFLIFYALQLRIFGEFVLSTFLPETPLGVVLISMVLLNLYLCYEGLENVSRTMMILFPFLLVIYLFALTSAAAIGTFDHLSPWLGYGLMHTLGAGLAVTSLYNQLFLYGFIAPLFRGQRQLHRSMMVALGFAAAVMIFSQIVFQMSFTIRAAQQMGFPLYQIARLVQFGTFFQRIDPLFIFIWLIIITIGLAMGIYTSALVLAQGIKAPDFRPYLFPLAVIALCIAYVPQRTVDATAINDRLAVWLQVPFYGALIALFIWNRLLHRLPGRKKAAPLRLSDNGSGTAFSGQKKIKLRNRRSH</sequence>
<keyword evidence="5 8" id="KW-0812">Transmembrane</keyword>
<gene>
    <name evidence="9" type="ORF">EDD73_1346</name>
</gene>